<dbReference type="InterPro" id="IPR042449">
    <property type="entry name" value="Ub-E1_IAD_1"/>
</dbReference>
<evidence type="ECO:0000256" key="6">
    <source>
        <dbReference type="ARBA" id="ARBA00012990"/>
    </source>
</evidence>
<feature type="domain" description="Ubiquitin-activating enzyme E1 C-terminal" evidence="14">
    <location>
        <begin position="1029"/>
        <end position="1151"/>
    </location>
</feature>
<dbReference type="Proteomes" id="UP001152561">
    <property type="component" value="Unassembled WGS sequence"/>
</dbReference>
<dbReference type="InterPro" id="IPR045886">
    <property type="entry name" value="ThiF/MoeB/HesA"/>
</dbReference>
<feature type="compositionally biased region" description="Polar residues" evidence="13">
    <location>
        <begin position="119"/>
        <end position="129"/>
    </location>
</feature>
<keyword evidence="7 12" id="KW-0436">Ligase</keyword>
<dbReference type="InterPro" id="IPR000594">
    <property type="entry name" value="ThiF_NAD_FAD-bd"/>
</dbReference>
<evidence type="ECO:0000256" key="10">
    <source>
        <dbReference type="ARBA" id="ARBA00022840"/>
    </source>
</evidence>
<dbReference type="Gene3D" id="3.50.50.80">
    <property type="entry name" value="Ubiquitin-activating enzyme E1, inactive adenylation domain, subdomain 1"/>
    <property type="match status" value="1"/>
</dbReference>
<evidence type="ECO:0000256" key="7">
    <source>
        <dbReference type="ARBA" id="ARBA00022598"/>
    </source>
</evidence>
<dbReference type="InterPro" id="IPR032420">
    <property type="entry name" value="E1_4HB"/>
</dbReference>
<comment type="catalytic activity">
    <reaction evidence="1">
        <text>ATP + ubiquitin + [E1 ubiquitin-activating enzyme]-L-cysteine = AMP + diphosphate + S-ubiquitinyl-[E1 ubiquitin-activating enzyme]-L-cysteine.</text>
        <dbReference type="EC" id="6.2.1.45"/>
    </reaction>
</comment>
<comment type="function">
    <text evidence="2">Activates ubiquitin by first adenylating its C-terminal glycine residue with ATP, and thereafter linking this residue to the side chain of a cysteine residue in E1, yielding a ubiquitin-E1 thioester and free AMP.</text>
</comment>
<dbReference type="Pfam" id="PF16190">
    <property type="entry name" value="E1_FCCH"/>
    <property type="match status" value="1"/>
</dbReference>
<feature type="active site" description="Glycyl thioester intermediate" evidence="11">
    <location>
        <position position="732"/>
    </location>
</feature>
<sequence>MFSVKTQKPIDHAVSSFLFGPPKTIFPPCFRYRRYETPLHTPPLSLSHTHTETNPNHHAHLTPFIFSNFCSQHFMLPVKRSSNDDVSVDPLTKKHKAAAAAATAGDSSTVIMGGTGDVSANGNNAATNGRSGGDNGKSPIDARNSPSDIDEDLHSRQLAVYGRETMRRLFASNVLVSGLQGLGAEIAKNLILAGVKSVTLHDEGNVELWDLSSNFIFTEEDVGKNRALASIQKLQELNNSVIISTMTNALTTEELTNFQAVVFTDISLEKAVEFDDYCHKHQPPIAFIKAEVRGLFGSVFCDFGPEFTVADVDGEDPHTGIIASISNDNPALVACIDDERLEFQDGDLVIFSEVRGMTELNDGKPRKIKSARPYSFTIEEDTTNYAAYERGGIVTQVKEPKVLKFMPLREAIKDPGDFLLSDFSKFDRPPILHLAFQALDWFVSVSGRFPVAGSEEDAQRLISFVTDLNNSLSDGKLDEIDQKLIRNFAFGARAVLNPMAAMFGGIVGQEVVKACSGKFHPLYQFFYFDSVESLPTEPLDPNDLKPLNSRYDAQISVFGNKLQKKLEEAKAFVVGSGALGCEFLKNLALMGVCCGDKGKLTITDDDVIEKSNLTRQFLFRDWNIGQAKSTVAATAASLINPRIHIEALQNRASPETESVFDDTFWENLSVVVNALDNVNARLYIDQRCLYFQKPLLESGTLGAKCNTQMVIPHLTENYGASRDPPEKQAPMCTVHSFPHNIDHCLTWARSEFEGLLEKTPAEVNAYLINPSDYISAMQKAGDAQARDTLDRVLECLDKERCDTFQDCITWARLRFEDYFADRVKQLTYTFPEDATTSSGAPFWSAPKRFPRPLQFSVDDASHLQFLLAASVLRAETFGIPIPDWVKSPQKLAEAVDKVIVPDFQPKKDVKIVTDEKATSMSASSIDDAAVINELVMKLEMFRQQLPSGYKMNPIQFEKDDDTNYHMDFIAGLANMRARNYSIPEVDRLKAKIIAGRIIPAIATSTAMATGLVCLELYKVLDGGHKVEDYRNTFSNLALPLFSMAEPVPPKVIKHQDMNWTVWDRWILKDNPTLRELLQWLQNKGLNAYSISYGSCLLYNSMFPKHKERMDRKMVDLAKEVAKADLPPYRKHFDVVVACEDDEDNDVDIPQMSIYFR</sequence>
<feature type="region of interest" description="Disordered" evidence="13">
    <location>
        <begin position="119"/>
        <end position="151"/>
    </location>
</feature>
<dbReference type="EMBL" id="JAJAGQ010000020">
    <property type="protein sequence ID" value="KAJ8533100.1"/>
    <property type="molecule type" value="Genomic_DNA"/>
</dbReference>
<evidence type="ECO:0000256" key="13">
    <source>
        <dbReference type="SAM" id="MobiDB-lite"/>
    </source>
</evidence>
<dbReference type="FunFam" id="2.40.30.180:FF:000001">
    <property type="entry name" value="ubiquitin-like modifier-activating enzyme 1"/>
    <property type="match status" value="1"/>
</dbReference>
<organism evidence="15 16">
    <name type="scientific">Anisodus acutangulus</name>
    <dbReference type="NCBI Taxonomy" id="402998"/>
    <lineage>
        <taxon>Eukaryota</taxon>
        <taxon>Viridiplantae</taxon>
        <taxon>Streptophyta</taxon>
        <taxon>Embryophyta</taxon>
        <taxon>Tracheophyta</taxon>
        <taxon>Spermatophyta</taxon>
        <taxon>Magnoliopsida</taxon>
        <taxon>eudicotyledons</taxon>
        <taxon>Gunneridae</taxon>
        <taxon>Pentapetalae</taxon>
        <taxon>asterids</taxon>
        <taxon>lamiids</taxon>
        <taxon>Solanales</taxon>
        <taxon>Solanaceae</taxon>
        <taxon>Solanoideae</taxon>
        <taxon>Hyoscyameae</taxon>
        <taxon>Anisodus</taxon>
    </lineage>
</organism>
<comment type="pathway">
    <text evidence="3">Protein modification; protein ubiquitination.</text>
</comment>
<dbReference type="EC" id="6.2.1.45" evidence="6"/>
<dbReference type="Pfam" id="PF16191">
    <property type="entry name" value="E1_4HB"/>
    <property type="match status" value="1"/>
</dbReference>
<evidence type="ECO:0000256" key="8">
    <source>
        <dbReference type="ARBA" id="ARBA00022741"/>
    </source>
</evidence>
<dbReference type="GO" id="GO:0016925">
    <property type="term" value="P:protein sumoylation"/>
    <property type="evidence" value="ECO:0007669"/>
    <property type="project" value="TreeGrafter"/>
</dbReference>
<dbReference type="InterPro" id="IPR038252">
    <property type="entry name" value="UBA_E1_C_sf"/>
</dbReference>
<dbReference type="InterPro" id="IPR042063">
    <property type="entry name" value="Ubi_acti_E1_SCCH"/>
</dbReference>
<dbReference type="Pfam" id="PF00899">
    <property type="entry name" value="ThiF"/>
    <property type="match status" value="1"/>
</dbReference>
<dbReference type="PANTHER" id="PTHR10953:SF4">
    <property type="entry name" value="UBIQUITIN-ACTIVATING ENZYME E1 C-TERMINAL DOMAIN-CONTAINING PROTEIN"/>
    <property type="match status" value="1"/>
</dbReference>
<dbReference type="PROSITE" id="PS00536">
    <property type="entry name" value="UBIQUITIN_ACTIVAT_1"/>
    <property type="match status" value="1"/>
</dbReference>
<dbReference type="FunFam" id="3.40.50.12550:FF:000001">
    <property type="entry name" value="Ubiquitin-activating enzyme E1 1"/>
    <property type="match status" value="1"/>
</dbReference>
<gene>
    <name evidence="15" type="ORF">K7X08_015989</name>
</gene>
<evidence type="ECO:0000313" key="16">
    <source>
        <dbReference type="Proteomes" id="UP001152561"/>
    </source>
</evidence>
<keyword evidence="8 12" id="KW-0547">Nucleotide-binding</keyword>
<dbReference type="FunFam" id="3.40.50.720:FF:000015">
    <property type="entry name" value="Ubiquitin-activating enzyme E1 1"/>
    <property type="match status" value="1"/>
</dbReference>
<keyword evidence="10 12" id="KW-0067">ATP-binding</keyword>
<reference evidence="16" key="1">
    <citation type="journal article" date="2023" name="Proc. Natl. Acad. Sci. U.S.A.">
        <title>Genomic and structural basis for evolution of tropane alkaloid biosynthesis.</title>
        <authorList>
            <person name="Wanga Y.-J."/>
            <person name="Taina T."/>
            <person name="Yua J.-Y."/>
            <person name="Lia J."/>
            <person name="Xua B."/>
            <person name="Chenc J."/>
            <person name="D'Auriad J.C."/>
            <person name="Huanga J.-P."/>
            <person name="Huanga S.-X."/>
        </authorList>
    </citation>
    <scope>NUCLEOTIDE SEQUENCE [LARGE SCALE GENOMIC DNA]</scope>
    <source>
        <strain evidence="16">cv. KIB-2019</strain>
    </source>
</reference>
<name>A0A9Q1LBU3_9SOLA</name>
<dbReference type="OrthoDB" id="10252231at2759"/>
<dbReference type="FunFam" id="3.10.290.60:FF:000001">
    <property type="entry name" value="Ubiquitin-activating enzyme E1 2"/>
    <property type="match status" value="1"/>
</dbReference>
<evidence type="ECO:0000256" key="11">
    <source>
        <dbReference type="PROSITE-ProRule" id="PRU10132"/>
    </source>
</evidence>
<dbReference type="InterPro" id="IPR033127">
    <property type="entry name" value="UBQ-activ_enz_E1_Cys_AS"/>
</dbReference>
<dbReference type="InterPro" id="IPR035985">
    <property type="entry name" value="Ubiquitin-activating_enz"/>
</dbReference>
<dbReference type="FunFam" id="1.10.10.2660:FF:000002">
    <property type="entry name" value="Ubiquitin-activating enzyme E1 2"/>
    <property type="match status" value="1"/>
</dbReference>
<evidence type="ECO:0000256" key="4">
    <source>
        <dbReference type="ARBA" id="ARBA00005673"/>
    </source>
</evidence>
<dbReference type="SUPFAM" id="SSF69572">
    <property type="entry name" value="Activating enzymes of the ubiquitin-like proteins"/>
    <property type="match status" value="2"/>
</dbReference>
<dbReference type="GO" id="GO:0019948">
    <property type="term" value="F:SUMO activating enzyme activity"/>
    <property type="evidence" value="ECO:0007669"/>
    <property type="project" value="TreeGrafter"/>
</dbReference>
<dbReference type="GO" id="GO:0005737">
    <property type="term" value="C:cytoplasm"/>
    <property type="evidence" value="ECO:0007669"/>
    <property type="project" value="TreeGrafter"/>
</dbReference>
<dbReference type="AlphaFoldDB" id="A0A9Q1LBU3"/>
<dbReference type="GO" id="GO:0031510">
    <property type="term" value="C:SUMO activating enzyme complex"/>
    <property type="evidence" value="ECO:0007669"/>
    <property type="project" value="TreeGrafter"/>
</dbReference>
<dbReference type="GO" id="GO:0004842">
    <property type="term" value="F:ubiquitin-protein transferase activity"/>
    <property type="evidence" value="ECO:0007669"/>
    <property type="project" value="UniProtKB-ARBA"/>
</dbReference>
<dbReference type="CDD" id="cd01490">
    <property type="entry name" value="Ube1_repeat2"/>
    <property type="match status" value="1"/>
</dbReference>
<evidence type="ECO:0000256" key="2">
    <source>
        <dbReference type="ARBA" id="ARBA00002457"/>
    </source>
</evidence>
<accession>A0A9Q1LBU3</accession>
<evidence type="ECO:0000313" key="15">
    <source>
        <dbReference type="EMBL" id="KAJ8533100.1"/>
    </source>
</evidence>
<dbReference type="InterPro" id="IPR019572">
    <property type="entry name" value="UBA_E1_SCCH"/>
</dbReference>
<dbReference type="InterPro" id="IPR018074">
    <property type="entry name" value="UBQ-activ_enz_E1_CS"/>
</dbReference>
<evidence type="ECO:0000259" key="14">
    <source>
        <dbReference type="SMART" id="SM00985"/>
    </source>
</evidence>
<comment type="caution">
    <text evidence="15">The sequence shown here is derived from an EMBL/GenBank/DDBJ whole genome shotgun (WGS) entry which is preliminary data.</text>
</comment>
<keyword evidence="9 12" id="KW-0833">Ubl conjugation pathway</keyword>
<dbReference type="GO" id="GO:0005524">
    <property type="term" value="F:ATP binding"/>
    <property type="evidence" value="ECO:0007669"/>
    <property type="project" value="UniProtKB-KW"/>
</dbReference>
<dbReference type="PROSITE" id="PS00865">
    <property type="entry name" value="UBIQUITIN_ACTIVAT_2"/>
    <property type="match status" value="1"/>
</dbReference>
<dbReference type="Gene3D" id="3.40.50.720">
    <property type="entry name" value="NAD(P)-binding Rossmann-like Domain"/>
    <property type="match status" value="1"/>
</dbReference>
<evidence type="ECO:0000256" key="9">
    <source>
        <dbReference type="ARBA" id="ARBA00022786"/>
    </source>
</evidence>
<dbReference type="SMART" id="SM00985">
    <property type="entry name" value="UBA_e1_C"/>
    <property type="match status" value="1"/>
</dbReference>
<comment type="subunit">
    <text evidence="5">Monomer.</text>
</comment>
<evidence type="ECO:0000256" key="12">
    <source>
        <dbReference type="RuleBase" id="RU000519"/>
    </source>
</evidence>
<dbReference type="Pfam" id="PF10585">
    <property type="entry name" value="UBA_E1_SCCH"/>
    <property type="match status" value="1"/>
</dbReference>
<dbReference type="InterPro" id="IPR000011">
    <property type="entry name" value="UBQ/SUMO-activ_enz_E1-like"/>
</dbReference>
<dbReference type="Gene3D" id="1.10.10.2660">
    <property type="entry name" value="Ubiquitin-activating enzyme E1, SCCH domain"/>
    <property type="match status" value="1"/>
</dbReference>
<dbReference type="GO" id="GO:0004839">
    <property type="term" value="F:ubiquitin activating enzyme activity"/>
    <property type="evidence" value="ECO:0007669"/>
    <property type="project" value="UniProtKB-EC"/>
</dbReference>
<dbReference type="FunFam" id="3.50.50.80:FF:000003">
    <property type="entry name" value="Ubiquitin-activating enzyme E1 2"/>
    <property type="match status" value="1"/>
</dbReference>
<proteinExistence type="inferred from homology"/>
<evidence type="ECO:0000256" key="3">
    <source>
        <dbReference type="ARBA" id="ARBA00004906"/>
    </source>
</evidence>
<dbReference type="Gene3D" id="3.10.290.60">
    <property type="entry name" value="Ubiquitin-activating enzyme E1, UFD domain"/>
    <property type="match status" value="1"/>
</dbReference>
<dbReference type="Pfam" id="PF09358">
    <property type="entry name" value="E1_UFD"/>
    <property type="match status" value="1"/>
</dbReference>
<evidence type="ECO:0000256" key="5">
    <source>
        <dbReference type="ARBA" id="ARBA00011245"/>
    </source>
</evidence>
<dbReference type="InterPro" id="IPR032418">
    <property type="entry name" value="E1_FCCH"/>
</dbReference>
<keyword evidence="16" id="KW-1185">Reference proteome</keyword>
<protein>
    <recommendedName>
        <fullName evidence="6">E1 ubiquitin-activating enzyme</fullName>
        <ecNumber evidence="6">6.2.1.45</ecNumber>
    </recommendedName>
</protein>
<evidence type="ECO:0000256" key="1">
    <source>
        <dbReference type="ARBA" id="ARBA00000488"/>
    </source>
</evidence>
<dbReference type="Gene3D" id="3.40.50.12550">
    <property type="entry name" value="Ubiquitin-activating enzyme E1, inactive adenylation domain, subdomain 2"/>
    <property type="match status" value="1"/>
</dbReference>
<dbReference type="NCBIfam" id="TIGR01408">
    <property type="entry name" value="Ube1"/>
    <property type="match status" value="1"/>
</dbReference>
<comment type="similarity">
    <text evidence="4 12">Belongs to the ubiquitin-activating E1 family.</text>
</comment>
<dbReference type="CDD" id="cd01491">
    <property type="entry name" value="Ube1_repeat1"/>
    <property type="match status" value="1"/>
</dbReference>
<dbReference type="Gene3D" id="2.40.30.180">
    <property type="entry name" value="Ubiquitin-activating enzyme E1, FCCH domain"/>
    <property type="match status" value="1"/>
</dbReference>
<dbReference type="InterPro" id="IPR042302">
    <property type="entry name" value="E1_FCCH_sf"/>
</dbReference>
<dbReference type="InterPro" id="IPR018965">
    <property type="entry name" value="Ub-activating_enz_E1_C"/>
</dbReference>
<dbReference type="InterPro" id="IPR018075">
    <property type="entry name" value="UBQ-activ_enz_E1"/>
</dbReference>
<dbReference type="PANTHER" id="PTHR10953">
    <property type="entry name" value="UBIQUITIN-ACTIVATING ENZYME E1"/>
    <property type="match status" value="1"/>
</dbReference>
<dbReference type="PRINTS" id="PR01849">
    <property type="entry name" value="UBIQUITINACT"/>
</dbReference>